<protein>
    <recommendedName>
        <fullName evidence="4">Signal peptidase I</fullName>
    </recommendedName>
</protein>
<dbReference type="RefSeq" id="WP_229904922.1">
    <property type="nucleotide sequence ID" value="NZ_BNAR01000006.1"/>
</dbReference>
<dbReference type="InterPro" id="IPR043739">
    <property type="entry name" value="DUF5684"/>
</dbReference>
<keyword evidence="1" id="KW-1133">Transmembrane helix</keyword>
<feature type="transmembrane region" description="Helical" evidence="1">
    <location>
        <begin position="53"/>
        <end position="74"/>
    </location>
</feature>
<dbReference type="Pfam" id="PF18936">
    <property type="entry name" value="DUF5684"/>
    <property type="match status" value="1"/>
</dbReference>
<dbReference type="EMBL" id="BNAR01000006">
    <property type="protein sequence ID" value="GHH43792.1"/>
    <property type="molecule type" value="Genomic_DNA"/>
</dbReference>
<evidence type="ECO:0000313" key="2">
    <source>
        <dbReference type="EMBL" id="GHH43792.1"/>
    </source>
</evidence>
<evidence type="ECO:0000256" key="1">
    <source>
        <dbReference type="SAM" id="Phobius"/>
    </source>
</evidence>
<evidence type="ECO:0008006" key="4">
    <source>
        <dbReference type="Google" id="ProtNLM"/>
    </source>
</evidence>
<keyword evidence="3" id="KW-1185">Reference proteome</keyword>
<reference evidence="3" key="1">
    <citation type="journal article" date="2019" name="Int. J. Syst. Evol. Microbiol.">
        <title>The Global Catalogue of Microorganisms (GCM) 10K type strain sequencing project: providing services to taxonomists for standard genome sequencing and annotation.</title>
        <authorList>
            <consortium name="The Broad Institute Genomics Platform"/>
            <consortium name="The Broad Institute Genome Sequencing Center for Infectious Disease"/>
            <person name="Wu L."/>
            <person name="Ma J."/>
        </authorList>
    </citation>
    <scope>NUCLEOTIDE SEQUENCE [LARGE SCALE GENOMIC DNA]</scope>
    <source>
        <strain evidence="3">CGMCC 4.7367</strain>
    </source>
</reference>
<gene>
    <name evidence="2" type="ORF">GCM10017774_41950</name>
</gene>
<keyword evidence="1" id="KW-0812">Transmembrane</keyword>
<sequence length="124" mass="13279">MDSTVSNFVTIIISLVLIAAMWQVFTKAGRPGWGAIVPVYNLYLLVKTAGRPGWWVVLYLVPVVNIVAHLLVSLDLARSFGKSKAFGVVGLWLFSVVGLAILGFGGARYTGVDRAGQDSAAFAH</sequence>
<feature type="transmembrane region" description="Helical" evidence="1">
    <location>
        <begin position="86"/>
        <end position="107"/>
    </location>
</feature>
<keyword evidence="1" id="KW-0472">Membrane</keyword>
<name>A0ABQ3MIC1_9PSEU</name>
<feature type="transmembrane region" description="Helical" evidence="1">
    <location>
        <begin position="7"/>
        <end position="25"/>
    </location>
</feature>
<proteinExistence type="predicted"/>
<accession>A0ABQ3MIC1</accession>
<evidence type="ECO:0000313" key="3">
    <source>
        <dbReference type="Proteomes" id="UP000605568"/>
    </source>
</evidence>
<organism evidence="2 3">
    <name type="scientific">Lentzea cavernae</name>
    <dbReference type="NCBI Taxonomy" id="2020703"/>
    <lineage>
        <taxon>Bacteria</taxon>
        <taxon>Bacillati</taxon>
        <taxon>Actinomycetota</taxon>
        <taxon>Actinomycetes</taxon>
        <taxon>Pseudonocardiales</taxon>
        <taxon>Pseudonocardiaceae</taxon>
        <taxon>Lentzea</taxon>
    </lineage>
</organism>
<dbReference type="Proteomes" id="UP000605568">
    <property type="component" value="Unassembled WGS sequence"/>
</dbReference>
<comment type="caution">
    <text evidence="2">The sequence shown here is derived from an EMBL/GenBank/DDBJ whole genome shotgun (WGS) entry which is preliminary data.</text>
</comment>